<dbReference type="Pfam" id="PF05866">
    <property type="entry name" value="RusA"/>
    <property type="match status" value="1"/>
</dbReference>
<dbReference type="SUPFAM" id="SSF103084">
    <property type="entry name" value="Holliday junction resolvase RusA"/>
    <property type="match status" value="1"/>
</dbReference>
<dbReference type="InterPro" id="IPR008822">
    <property type="entry name" value="Endonuclease_RusA-like"/>
</dbReference>
<evidence type="ECO:0000313" key="1">
    <source>
        <dbReference type="EMBL" id="MCW0263085.1"/>
    </source>
</evidence>
<dbReference type="GO" id="GO:0006310">
    <property type="term" value="P:DNA recombination"/>
    <property type="evidence" value="ECO:0007669"/>
    <property type="project" value="InterPro"/>
</dbReference>
<sequence>MKQRFEIPYKPDSVNGHWKIARGGKRKILSDEGREFRDKVQWFLKSKGYKTFKGGLKVKVNLFFADNRIRDIDNYFKSIFDCLKGFLFIDDEQICELEATKKTGSEKDFFIIEVEEI</sequence>
<dbReference type="GO" id="GO:0000287">
    <property type="term" value="F:magnesium ion binding"/>
    <property type="evidence" value="ECO:0007669"/>
    <property type="project" value="InterPro"/>
</dbReference>
<dbReference type="Proteomes" id="UP001139307">
    <property type="component" value="Unassembled WGS sequence"/>
</dbReference>
<protein>
    <submittedName>
        <fullName evidence="1">RusA family crossover junction endodeoxyribonuclease</fullName>
    </submittedName>
</protein>
<organism evidence="1 2">
    <name type="scientific">Fusobacterium vincentii</name>
    <name type="common">Fusobacterium nucleatum subsp. vincentii</name>
    <dbReference type="NCBI Taxonomy" id="155615"/>
    <lineage>
        <taxon>Bacteria</taxon>
        <taxon>Fusobacteriati</taxon>
        <taxon>Fusobacteriota</taxon>
        <taxon>Fusobacteriia</taxon>
        <taxon>Fusobacteriales</taxon>
        <taxon>Fusobacteriaceae</taxon>
        <taxon>Fusobacterium</taxon>
    </lineage>
</organism>
<accession>A0AAJ1CRT2</accession>
<dbReference type="Gene3D" id="3.30.1330.70">
    <property type="entry name" value="Holliday junction resolvase RusA"/>
    <property type="match status" value="1"/>
</dbReference>
<dbReference type="EMBL" id="JAMXTT010000001">
    <property type="protein sequence ID" value="MCW0263085.1"/>
    <property type="molecule type" value="Genomic_DNA"/>
</dbReference>
<dbReference type="AlphaFoldDB" id="A0AAJ1CRT2"/>
<gene>
    <name evidence="1" type="ORF">NLX61_01750</name>
</gene>
<dbReference type="RefSeq" id="WP_115304511.1">
    <property type="nucleotide sequence ID" value="NZ_JAMXTT010000001.1"/>
</dbReference>
<proteinExistence type="predicted"/>
<evidence type="ECO:0000313" key="2">
    <source>
        <dbReference type="Proteomes" id="UP001139307"/>
    </source>
</evidence>
<dbReference type="GO" id="GO:0006281">
    <property type="term" value="P:DNA repair"/>
    <property type="evidence" value="ECO:0007669"/>
    <property type="project" value="InterPro"/>
</dbReference>
<reference evidence="1" key="1">
    <citation type="submission" date="2022-06" db="EMBL/GenBank/DDBJ databases">
        <title>Draft Genome Sequence of Fusobacterium vincentii Strain CNGBCC1850030, Isolated from Healthy Human Feces.</title>
        <authorList>
            <person name="Jing X."/>
            <person name="Liu C."/>
            <person name="Ye Y."/>
            <person name="Xu J."/>
            <person name="Huang H."/>
            <person name="Wang B."/>
            <person name="Wei J."/>
            <person name="Zhao J."/>
        </authorList>
    </citation>
    <scope>NUCLEOTIDE SEQUENCE</scope>
    <source>
        <strain evidence="1">CNGBCC1850030</strain>
    </source>
</reference>
<comment type="caution">
    <text evidence="1">The sequence shown here is derived from an EMBL/GenBank/DDBJ whole genome shotgun (WGS) entry which is preliminary data.</text>
</comment>
<dbReference type="InterPro" id="IPR036614">
    <property type="entry name" value="RusA-like_sf"/>
</dbReference>
<name>A0AAJ1CRT2_FUSVC</name>